<keyword evidence="2" id="KW-0479">Metal-binding</keyword>
<dbReference type="Pfam" id="PF14372">
    <property type="entry name" value="hAT-like_RNase-H"/>
    <property type="match status" value="1"/>
</dbReference>
<evidence type="ECO:0000256" key="7">
    <source>
        <dbReference type="SAM" id="MobiDB-lite"/>
    </source>
</evidence>
<dbReference type="InterPro" id="IPR052035">
    <property type="entry name" value="ZnF_BED_domain_contain"/>
</dbReference>
<dbReference type="GO" id="GO:0003677">
    <property type="term" value="F:DNA binding"/>
    <property type="evidence" value="ECO:0007669"/>
    <property type="project" value="UniProtKB-KW"/>
</dbReference>
<keyword evidence="5" id="KW-0238">DNA-binding</keyword>
<evidence type="ECO:0000313" key="10">
    <source>
        <dbReference type="EMBL" id="KAJ3700900.1"/>
    </source>
</evidence>
<dbReference type="Pfam" id="PF05699">
    <property type="entry name" value="Dimer_Tnp_hAT"/>
    <property type="match status" value="1"/>
</dbReference>
<evidence type="ECO:0000259" key="9">
    <source>
        <dbReference type="Pfam" id="PF14372"/>
    </source>
</evidence>
<dbReference type="PANTHER" id="PTHR46481">
    <property type="entry name" value="ZINC FINGER BED DOMAIN-CONTAINING PROTEIN 4"/>
    <property type="match status" value="1"/>
</dbReference>
<dbReference type="Proteomes" id="UP001210211">
    <property type="component" value="Unassembled WGS sequence"/>
</dbReference>
<keyword evidence="3" id="KW-0863">Zinc-finger</keyword>
<keyword evidence="4" id="KW-0862">Zinc</keyword>
<accession>A0AAD6ETY6</accession>
<evidence type="ECO:0008006" key="12">
    <source>
        <dbReference type="Google" id="ProtNLM"/>
    </source>
</evidence>
<gene>
    <name evidence="10" type="ORF">LUZ61_004605</name>
</gene>
<dbReference type="InterPro" id="IPR025525">
    <property type="entry name" value="hAT-like_transposase_RNase-H"/>
</dbReference>
<evidence type="ECO:0000256" key="2">
    <source>
        <dbReference type="ARBA" id="ARBA00022723"/>
    </source>
</evidence>
<proteinExistence type="predicted"/>
<feature type="domain" description="HAT C-terminal dimerisation" evidence="8">
    <location>
        <begin position="432"/>
        <end position="509"/>
    </location>
</feature>
<dbReference type="InterPro" id="IPR012337">
    <property type="entry name" value="RNaseH-like_sf"/>
</dbReference>
<dbReference type="SUPFAM" id="SSF53098">
    <property type="entry name" value="Ribonuclease H-like"/>
    <property type="match status" value="1"/>
</dbReference>
<comment type="caution">
    <text evidence="10">The sequence shown here is derived from an EMBL/GenBank/DDBJ whole genome shotgun (WGS) entry which is preliminary data.</text>
</comment>
<evidence type="ECO:0000256" key="4">
    <source>
        <dbReference type="ARBA" id="ARBA00022833"/>
    </source>
</evidence>
<dbReference type="PANTHER" id="PTHR46481:SF10">
    <property type="entry name" value="ZINC FINGER BED DOMAIN-CONTAINING PROTEIN 39"/>
    <property type="match status" value="1"/>
</dbReference>
<evidence type="ECO:0000256" key="5">
    <source>
        <dbReference type="ARBA" id="ARBA00023125"/>
    </source>
</evidence>
<reference evidence="10 11" key="1">
    <citation type="journal article" date="2022" name="Cell">
        <title>Repeat-based holocentromeres influence genome architecture and karyotype evolution.</title>
        <authorList>
            <person name="Hofstatter P.G."/>
            <person name="Thangavel G."/>
            <person name="Lux T."/>
            <person name="Neumann P."/>
            <person name="Vondrak T."/>
            <person name="Novak P."/>
            <person name="Zhang M."/>
            <person name="Costa L."/>
            <person name="Castellani M."/>
            <person name="Scott A."/>
            <person name="Toegelov H."/>
            <person name="Fuchs J."/>
            <person name="Mata-Sucre Y."/>
            <person name="Dias Y."/>
            <person name="Vanzela A.L.L."/>
            <person name="Huettel B."/>
            <person name="Almeida C.C.S."/>
            <person name="Simkova H."/>
            <person name="Souza G."/>
            <person name="Pedrosa-Harand A."/>
            <person name="Macas J."/>
            <person name="Mayer K.F.X."/>
            <person name="Houben A."/>
            <person name="Marques A."/>
        </authorList>
    </citation>
    <scope>NUCLEOTIDE SEQUENCE [LARGE SCALE GENOMIC DNA]</scope>
    <source>
        <strain evidence="10">RhyTen1mFocal</strain>
    </source>
</reference>
<evidence type="ECO:0000256" key="6">
    <source>
        <dbReference type="ARBA" id="ARBA00023242"/>
    </source>
</evidence>
<feature type="domain" description="hAT-like transposase RNase-H fold" evidence="9">
    <location>
        <begin position="282"/>
        <end position="381"/>
    </location>
</feature>
<dbReference type="AlphaFoldDB" id="A0AAD6ETY6"/>
<feature type="region of interest" description="Disordered" evidence="7">
    <location>
        <begin position="1"/>
        <end position="45"/>
    </location>
</feature>
<evidence type="ECO:0000259" key="8">
    <source>
        <dbReference type="Pfam" id="PF05699"/>
    </source>
</evidence>
<evidence type="ECO:0000256" key="3">
    <source>
        <dbReference type="ARBA" id="ARBA00022771"/>
    </source>
</evidence>
<name>A0AAD6ETY6_9POAL</name>
<dbReference type="EMBL" id="JAMRDG010000001">
    <property type="protein sequence ID" value="KAJ3700900.1"/>
    <property type="molecule type" value="Genomic_DNA"/>
</dbReference>
<sequence>MASPKREDEPEVEAAPGGETAGGEVAGGEAPSDGEPTKKKTRKTSSDVWKHFTWGPIAADGSYYLYLQGQQRGTSSMRNHIDKKCKKIPRNKREALQKLLQAKAGMETLVAWTFDQMKYKRVFSLVLDNASSNDACISELLHATALKDDLPVEGKIFHQRCGCHILNLIVQDGLNCLHKEIDCIRDIMKWIKHSQGRIEKFKLTCSQANIPYKKPQLDIPTRWNSTYLMMELALELKPAFGRNANLDKKYTKVLVLNDALRAIVTELVKHFKVFYEAALKLSGSKYPTLNLFFSEFCEVYLAIKRMSGNEYPFIVNMGTQMHAKFGKYWSMGNSLLAIACVLDPRCKLDVVQYYMEEMCPDECDDFISNLKQCMSELFNEYVEANEEEPNMSKRQKTNAGATSSTKRTLSDRKAGLKDYQKGKKGVTTPKSELEDYLSSDRDDASLDGVFDILGWWKMKAPRYPILSILVRDILAVPISTVASESVFSTSGRVISQVRNSLSDDTIEALPLKASITENSNIIGAPLGTIEEEDINVEGQ</sequence>
<feature type="region of interest" description="Disordered" evidence="7">
    <location>
        <begin position="386"/>
        <end position="413"/>
    </location>
</feature>
<keyword evidence="11" id="KW-1185">Reference proteome</keyword>
<dbReference type="InterPro" id="IPR008906">
    <property type="entry name" value="HATC_C_dom"/>
</dbReference>
<protein>
    <recommendedName>
        <fullName evidence="12">Transposase</fullName>
    </recommendedName>
</protein>
<evidence type="ECO:0000313" key="11">
    <source>
        <dbReference type="Proteomes" id="UP001210211"/>
    </source>
</evidence>
<keyword evidence="6" id="KW-0539">Nucleus</keyword>
<feature type="compositionally biased region" description="Polar residues" evidence="7">
    <location>
        <begin position="397"/>
        <end position="407"/>
    </location>
</feature>
<evidence type="ECO:0000256" key="1">
    <source>
        <dbReference type="ARBA" id="ARBA00004123"/>
    </source>
</evidence>
<organism evidence="10 11">
    <name type="scientific">Rhynchospora tenuis</name>
    <dbReference type="NCBI Taxonomy" id="198213"/>
    <lineage>
        <taxon>Eukaryota</taxon>
        <taxon>Viridiplantae</taxon>
        <taxon>Streptophyta</taxon>
        <taxon>Embryophyta</taxon>
        <taxon>Tracheophyta</taxon>
        <taxon>Spermatophyta</taxon>
        <taxon>Magnoliopsida</taxon>
        <taxon>Liliopsida</taxon>
        <taxon>Poales</taxon>
        <taxon>Cyperaceae</taxon>
        <taxon>Cyperoideae</taxon>
        <taxon>Rhynchosporeae</taxon>
        <taxon>Rhynchospora</taxon>
    </lineage>
</organism>
<dbReference type="GO" id="GO:0046983">
    <property type="term" value="F:protein dimerization activity"/>
    <property type="evidence" value="ECO:0007669"/>
    <property type="project" value="InterPro"/>
</dbReference>
<comment type="subcellular location">
    <subcellularLocation>
        <location evidence="1">Nucleus</location>
    </subcellularLocation>
</comment>